<dbReference type="RefSeq" id="WP_078221556.1">
    <property type="nucleotide sequence ID" value="NZ_CP019911.1"/>
</dbReference>
<sequence length="143" mass="15535">MATYNLDTVAGALVQETMKRLYGAYRSERHYNVKAVPGLAVGDVLYFDTEIPEWARTLVVSKRSDTTNPDVVTAQTVDPALPIAAVLPIKTANTVQTTGSTSSTNSNTILMQLYPVGNKVRVQITIASTVPNQMLLSLLMYDA</sequence>
<evidence type="ECO:0000313" key="1">
    <source>
        <dbReference type="EMBL" id="AQW28648.1"/>
    </source>
</evidence>
<name>A0A1U9VDB8_9RALS</name>
<reference evidence="1 2" key="1">
    <citation type="submission" date="2017-02" db="EMBL/GenBank/DDBJ databases">
        <title>Blood Disease Bacterium A2-HR MARDI.</title>
        <authorList>
            <person name="Badrun R."/>
            <person name="Abu Bakar N."/>
            <person name="Laboh R."/>
        </authorList>
    </citation>
    <scope>NUCLEOTIDE SEQUENCE [LARGE SCALE GENOMIC DNA]</scope>
    <source>
        <strain evidence="1 2">A2-HR MARDI</strain>
    </source>
</reference>
<accession>A0A1U9VDB8</accession>
<organism evidence="1 2">
    <name type="scientific">blood disease bacterium A2-HR MARDI</name>
    <dbReference type="NCBI Taxonomy" id="1944648"/>
    <lineage>
        <taxon>Bacteria</taxon>
        <taxon>Pseudomonadati</taxon>
        <taxon>Pseudomonadota</taxon>
        <taxon>Betaproteobacteria</taxon>
        <taxon>Burkholderiales</taxon>
        <taxon>Burkholderiaceae</taxon>
        <taxon>Ralstonia</taxon>
        <taxon>Ralstonia solanacearum species complex</taxon>
    </lineage>
</organism>
<evidence type="ECO:0000313" key="2">
    <source>
        <dbReference type="Proteomes" id="UP000189628"/>
    </source>
</evidence>
<dbReference type="AlphaFoldDB" id="A0A1U9VDB8"/>
<dbReference type="EMBL" id="CP019911">
    <property type="protein sequence ID" value="AQW28648.1"/>
    <property type="molecule type" value="Genomic_DNA"/>
</dbReference>
<proteinExistence type="predicted"/>
<dbReference type="Proteomes" id="UP000189628">
    <property type="component" value="Chromosome"/>
</dbReference>
<protein>
    <submittedName>
        <fullName evidence="1">Uncharacterized protein</fullName>
    </submittedName>
</protein>
<gene>
    <name evidence="1" type="ORF">B0B51_00485</name>
</gene>